<dbReference type="InterPro" id="IPR045155">
    <property type="entry name" value="Beta-lactam_cat"/>
</dbReference>
<accession>A0A846TPN0</accession>
<dbReference type="SUPFAM" id="SSF56601">
    <property type="entry name" value="beta-lactamase/transpeptidase-like"/>
    <property type="match status" value="1"/>
</dbReference>
<dbReference type="RefSeq" id="WP_167830883.1">
    <property type="nucleotide sequence ID" value="NZ_JAAVUM010000001.1"/>
</dbReference>
<proteinExistence type="predicted"/>
<keyword evidence="2" id="KW-0378">Hydrolase</keyword>
<dbReference type="GO" id="GO:0008800">
    <property type="term" value="F:beta-lactamase activity"/>
    <property type="evidence" value="ECO:0007669"/>
    <property type="project" value="InterPro"/>
</dbReference>
<dbReference type="Pfam" id="PF13354">
    <property type="entry name" value="Beta-lactamase2"/>
    <property type="match status" value="1"/>
</dbReference>
<dbReference type="InterPro" id="IPR000871">
    <property type="entry name" value="Beta-lactam_class-A"/>
</dbReference>
<dbReference type="PANTHER" id="PTHR35333">
    <property type="entry name" value="BETA-LACTAMASE"/>
    <property type="match status" value="1"/>
</dbReference>
<dbReference type="EMBL" id="JAAVUM010000001">
    <property type="protein sequence ID" value="NKE04381.1"/>
    <property type="molecule type" value="Genomic_DNA"/>
</dbReference>
<dbReference type="Proteomes" id="UP000587942">
    <property type="component" value="Unassembled WGS sequence"/>
</dbReference>
<dbReference type="AlphaFoldDB" id="A0A846TPN0"/>
<dbReference type="InterPro" id="IPR012338">
    <property type="entry name" value="Beta-lactam/transpept-like"/>
</dbReference>
<evidence type="ECO:0000259" key="1">
    <source>
        <dbReference type="Pfam" id="PF13354"/>
    </source>
</evidence>
<dbReference type="GO" id="GO:0030655">
    <property type="term" value="P:beta-lactam antibiotic catabolic process"/>
    <property type="evidence" value="ECO:0007669"/>
    <property type="project" value="InterPro"/>
</dbReference>
<organism evidence="2 3">
    <name type="scientific">Mesobacillus selenatarsenatis</name>
    <dbReference type="NCBI Taxonomy" id="388741"/>
    <lineage>
        <taxon>Bacteria</taxon>
        <taxon>Bacillati</taxon>
        <taxon>Bacillota</taxon>
        <taxon>Bacilli</taxon>
        <taxon>Bacillales</taxon>
        <taxon>Bacillaceae</taxon>
        <taxon>Mesobacillus</taxon>
    </lineage>
</organism>
<comment type="caution">
    <text evidence="2">The sequence shown here is derived from an EMBL/GenBank/DDBJ whole genome shotgun (WGS) entry which is preliminary data.</text>
</comment>
<name>A0A846TPN0_9BACI</name>
<sequence>MTLEELRTILLQELAGCNGRASLFLEIEGEMIEFNSNEVYQSASLIKLPILFEALRQMEAGQLQKESQLPIEEGDKIGDTGVLQAMKVKQLPVVDLMSLMIIVSDNSATNLMIDLLGKDSINATISRLGMSHSILQRKMLDFSAIQSGLDNYTSAADIGLCLKEGVKGDLLNQDSKSIFHAFLLQQQFKEKLPFYMDDTLLEIGNKTGELPGVEHDCGIIAYGENEAIIVVLIDELSNPQSGKSTIQQIGKHINSFITGLSTPIDHK</sequence>
<dbReference type="GO" id="GO:0046677">
    <property type="term" value="P:response to antibiotic"/>
    <property type="evidence" value="ECO:0007669"/>
    <property type="project" value="InterPro"/>
</dbReference>
<gene>
    <name evidence="2" type="ORF">GWK17_02620</name>
</gene>
<dbReference type="PANTHER" id="PTHR35333:SF3">
    <property type="entry name" value="BETA-LACTAMASE-TYPE TRANSPEPTIDASE FOLD CONTAINING PROTEIN"/>
    <property type="match status" value="1"/>
</dbReference>
<reference evidence="2 3" key="1">
    <citation type="submission" date="2020-03" db="EMBL/GenBank/DDBJ databases">
        <authorList>
            <person name="Sun Q."/>
        </authorList>
    </citation>
    <scope>NUCLEOTIDE SEQUENCE [LARGE SCALE GENOMIC DNA]</scope>
    <source>
        <strain evidence="2 3">KACC 21451</strain>
    </source>
</reference>
<evidence type="ECO:0000313" key="3">
    <source>
        <dbReference type="Proteomes" id="UP000587942"/>
    </source>
</evidence>
<dbReference type="Gene3D" id="3.40.710.10">
    <property type="entry name" value="DD-peptidase/beta-lactamase superfamily"/>
    <property type="match status" value="1"/>
</dbReference>
<feature type="domain" description="Beta-lactamase class A catalytic" evidence="1">
    <location>
        <begin position="28"/>
        <end position="232"/>
    </location>
</feature>
<evidence type="ECO:0000313" key="2">
    <source>
        <dbReference type="EMBL" id="NKE04381.1"/>
    </source>
</evidence>
<protein>
    <submittedName>
        <fullName evidence="2">Serine hydrolase</fullName>
    </submittedName>
</protein>